<feature type="domain" description="Serpin" evidence="3">
    <location>
        <begin position="50"/>
        <end position="435"/>
    </location>
</feature>
<dbReference type="AlphaFoldDB" id="A0A396IX06"/>
<dbReference type="Gene3D" id="2.30.39.10">
    <property type="entry name" value="Alpha-1-antitrypsin, domain 1"/>
    <property type="match status" value="1"/>
</dbReference>
<evidence type="ECO:0000256" key="2">
    <source>
        <dbReference type="RuleBase" id="RU000411"/>
    </source>
</evidence>
<dbReference type="EMBL" id="PSQE01000003">
    <property type="protein sequence ID" value="RHN70239.1"/>
    <property type="molecule type" value="Genomic_DNA"/>
</dbReference>
<name>A0A396IX06_MEDTR</name>
<dbReference type="GO" id="GO:0005615">
    <property type="term" value="C:extracellular space"/>
    <property type="evidence" value="ECO:0007669"/>
    <property type="project" value="InterPro"/>
</dbReference>
<dbReference type="Gene3D" id="6.20.40.10">
    <property type="match status" value="1"/>
</dbReference>
<sequence>MLAPKVMIPNTQSDIQIDPTQHQQLLDFLRSESALANNQHSSVSLTIAKHLFSKESHRNKNIVLSPLSLQVVLSIIAAGSDGSTQQQLLDFLQSNSTDQLNSFASKLVSVILKDGAPAGGPRLSFVDGVWVEKTLSLQPSFKQIVSNDYKANLSSVDFKNKICFYICSLFTTKFKCINFVLQYFGQRSEFMGCKKTNGIIKQLLPSRSVNSLTRLIIANALYFKGVWNDKFDASKTKDYDFHLLNGSSIKVPFMTSKEEQYIRAFDDFKVLGLPYKQGEDKREFTMYFFLPNAKDGLPTLLEKLASESESLKHKLPYDRVEVGDFRIPRFNISFGLETSDMLKELGVVLPFTNGGLTKMVNSSQNLCISKIFHKSFIDVNEEGTEAVAATATEVFTSSGMGFPTRLDFVAGHPFLFMIREELTGTIIFVGQVFNPLAG</sequence>
<dbReference type="GO" id="GO:0004867">
    <property type="term" value="F:serine-type endopeptidase inhibitor activity"/>
    <property type="evidence" value="ECO:0007669"/>
    <property type="project" value="InterPro"/>
</dbReference>
<dbReference type="Gene3D" id="2.10.310.10">
    <property type="entry name" value="Serpins superfamily"/>
    <property type="match status" value="1"/>
</dbReference>
<dbReference type="PANTHER" id="PTHR11461:SF211">
    <property type="entry name" value="GH10112P-RELATED"/>
    <property type="match status" value="1"/>
</dbReference>
<evidence type="ECO:0000259" key="3">
    <source>
        <dbReference type="SMART" id="SM00093"/>
    </source>
</evidence>
<evidence type="ECO:0000313" key="4">
    <source>
        <dbReference type="EMBL" id="RHN70239.1"/>
    </source>
</evidence>
<dbReference type="CDD" id="cd02043">
    <property type="entry name" value="serpinP_plants"/>
    <property type="match status" value="1"/>
</dbReference>
<accession>A0A396IX06</accession>
<dbReference type="SUPFAM" id="SSF56574">
    <property type="entry name" value="Serpins"/>
    <property type="match status" value="1"/>
</dbReference>
<dbReference type="InterPro" id="IPR042178">
    <property type="entry name" value="Serpin_sf_1"/>
</dbReference>
<dbReference type="InterPro" id="IPR036186">
    <property type="entry name" value="Serpin_sf"/>
</dbReference>
<organism evidence="4">
    <name type="scientific">Medicago truncatula</name>
    <name type="common">Barrel medic</name>
    <name type="synonym">Medicago tribuloides</name>
    <dbReference type="NCBI Taxonomy" id="3880"/>
    <lineage>
        <taxon>Eukaryota</taxon>
        <taxon>Viridiplantae</taxon>
        <taxon>Streptophyta</taxon>
        <taxon>Embryophyta</taxon>
        <taxon>Tracheophyta</taxon>
        <taxon>Spermatophyta</taxon>
        <taxon>Magnoliopsida</taxon>
        <taxon>eudicotyledons</taxon>
        <taxon>Gunneridae</taxon>
        <taxon>Pentapetalae</taxon>
        <taxon>rosids</taxon>
        <taxon>fabids</taxon>
        <taxon>Fabales</taxon>
        <taxon>Fabaceae</taxon>
        <taxon>Papilionoideae</taxon>
        <taxon>50 kb inversion clade</taxon>
        <taxon>NPAAA clade</taxon>
        <taxon>Hologalegina</taxon>
        <taxon>IRL clade</taxon>
        <taxon>Trifolieae</taxon>
        <taxon>Medicago</taxon>
    </lineage>
</organism>
<dbReference type="InterPro" id="IPR000215">
    <property type="entry name" value="Serpin_fam"/>
</dbReference>
<dbReference type="InterPro" id="IPR023796">
    <property type="entry name" value="Serpin_dom"/>
</dbReference>
<comment type="caution">
    <text evidence="4">The sequence shown here is derived from an EMBL/GenBank/DDBJ whole genome shotgun (WGS) entry which is preliminary data.</text>
</comment>
<dbReference type="SMART" id="SM00093">
    <property type="entry name" value="SERPIN"/>
    <property type="match status" value="1"/>
</dbReference>
<protein>
    <submittedName>
        <fullName evidence="4">Putative Serpin family protein</fullName>
    </submittedName>
</protein>
<gene>
    <name evidence="4" type="ORF">MtrunA17_Chr3g0133411</name>
</gene>
<dbReference type="Pfam" id="PF00079">
    <property type="entry name" value="Serpin"/>
    <property type="match status" value="2"/>
</dbReference>
<dbReference type="PANTHER" id="PTHR11461">
    <property type="entry name" value="SERINE PROTEASE INHIBITOR, SERPIN"/>
    <property type="match status" value="1"/>
</dbReference>
<dbReference type="Gramene" id="rna18800">
    <property type="protein sequence ID" value="RHN70239.1"/>
    <property type="gene ID" value="gene18800"/>
</dbReference>
<proteinExistence type="inferred from homology"/>
<dbReference type="InterPro" id="IPR042185">
    <property type="entry name" value="Serpin_sf_2"/>
</dbReference>
<dbReference type="Gene3D" id="3.30.497.10">
    <property type="entry name" value="Antithrombin, subunit I, domain 2"/>
    <property type="match status" value="1"/>
</dbReference>
<comment type="similarity">
    <text evidence="1 2">Belongs to the serpin family.</text>
</comment>
<evidence type="ECO:0000256" key="1">
    <source>
        <dbReference type="ARBA" id="ARBA00009500"/>
    </source>
</evidence>
<reference evidence="4" key="1">
    <citation type="journal article" date="2018" name="Nat. Plants">
        <title>Whole-genome landscape of Medicago truncatula symbiotic genes.</title>
        <authorList>
            <person name="Pecrix Y."/>
            <person name="Gamas P."/>
            <person name="Carrere S."/>
        </authorList>
    </citation>
    <scope>NUCLEOTIDE SEQUENCE</scope>
    <source>
        <tissue evidence="4">Leaves</tissue>
    </source>
</reference>
<dbReference type="Proteomes" id="UP000265566">
    <property type="component" value="Chromosome 3"/>
</dbReference>